<comment type="caution">
    <text evidence="2">The sequence shown here is derived from an EMBL/GenBank/DDBJ whole genome shotgun (WGS) entry which is preliminary data.</text>
</comment>
<reference evidence="2" key="2">
    <citation type="submission" date="2020-09" db="EMBL/GenBank/DDBJ databases">
        <authorList>
            <person name="Sun Q."/>
            <person name="Zhou Y."/>
        </authorList>
    </citation>
    <scope>NUCLEOTIDE SEQUENCE</scope>
    <source>
        <strain evidence="2">CGMCC 1.15478</strain>
    </source>
</reference>
<feature type="region of interest" description="Disordered" evidence="1">
    <location>
        <begin position="1"/>
        <end position="38"/>
    </location>
</feature>
<dbReference type="EMBL" id="BMJH01000001">
    <property type="protein sequence ID" value="GGC54373.1"/>
    <property type="molecule type" value="Genomic_DNA"/>
</dbReference>
<dbReference type="AlphaFoldDB" id="A0A916U0C1"/>
<protein>
    <submittedName>
        <fullName evidence="2">Uncharacterized protein</fullName>
    </submittedName>
</protein>
<evidence type="ECO:0000313" key="3">
    <source>
        <dbReference type="Proteomes" id="UP000641514"/>
    </source>
</evidence>
<keyword evidence="3" id="KW-1185">Reference proteome</keyword>
<accession>A0A916U0C1</accession>
<sequence length="222" mass="24614">MAPNDDTTSDVTATTADTAQRLAELRDRAGTDPAGAANEAWELVKSLRDSDLKDYDRAASDLEAMFRASSPPASLEGQTEGLLVMTTTLPILDRTVTAVTDLWMPWEGKRFGSAGTGSNRISSRASMPLRLLWPLYNMTQTDDGKLAFDFKTHVEASRDKDGQDQEVLVIDYKSIETNPRLLIRSVRDELVELVPGVYLGKILFRVKGKYLKIGFFALHKTD</sequence>
<evidence type="ECO:0000313" key="2">
    <source>
        <dbReference type="EMBL" id="GGC54373.1"/>
    </source>
</evidence>
<reference evidence="2" key="1">
    <citation type="journal article" date="2014" name="Int. J. Syst. Evol. Microbiol.">
        <title>Complete genome sequence of Corynebacterium casei LMG S-19264T (=DSM 44701T), isolated from a smear-ripened cheese.</title>
        <authorList>
            <consortium name="US DOE Joint Genome Institute (JGI-PGF)"/>
            <person name="Walter F."/>
            <person name="Albersmeier A."/>
            <person name="Kalinowski J."/>
            <person name="Ruckert C."/>
        </authorList>
    </citation>
    <scope>NUCLEOTIDE SEQUENCE</scope>
    <source>
        <strain evidence="2">CGMCC 1.15478</strain>
    </source>
</reference>
<gene>
    <name evidence="2" type="ORF">GCM10011410_03430</name>
</gene>
<evidence type="ECO:0000256" key="1">
    <source>
        <dbReference type="SAM" id="MobiDB-lite"/>
    </source>
</evidence>
<dbReference type="RefSeq" id="WP_188670061.1">
    <property type="nucleotide sequence ID" value="NZ_BMJH01000001.1"/>
</dbReference>
<dbReference type="Proteomes" id="UP000641514">
    <property type="component" value="Unassembled WGS sequence"/>
</dbReference>
<proteinExistence type="predicted"/>
<feature type="compositionally biased region" description="Low complexity" evidence="1">
    <location>
        <begin position="1"/>
        <end position="19"/>
    </location>
</feature>
<name>A0A916U0C1_9ACTN</name>
<organism evidence="2 3">
    <name type="scientific">Hoyosella rhizosphaerae</name>
    <dbReference type="NCBI Taxonomy" id="1755582"/>
    <lineage>
        <taxon>Bacteria</taxon>
        <taxon>Bacillati</taxon>
        <taxon>Actinomycetota</taxon>
        <taxon>Actinomycetes</taxon>
        <taxon>Mycobacteriales</taxon>
        <taxon>Hoyosellaceae</taxon>
        <taxon>Hoyosella</taxon>
    </lineage>
</organism>